<accession>A0A0L0V124</accession>
<sequence>MPALGDKFKPIVLELIRELGKTNGEILWHLEEVHHVRISQRTLTWRKGTWGLSQDTNKQQVPLEELIIKCSGDGLTNSQILHLLTTRHADPADMETVKMCVQQIHQTPKGTNVGYRKLRHLLQRKFGFNIHFTTAAAIYRELDPEWVERQSKRFLKRHIFDVPGINYILSVNGHNKLKKFCITLYGFIHAYSRKVLGVFVHTTNNNPHHIGYYYPQLVKQSGGISHRTATDCGSETMELAGHQINLMPQFGNVSVHNQKIKCLWSQLMKQSNSDLIDQLFGAEKEKKYDPQDPIQHLLFICLWVPLSQEGLDEWMNNYNCFKQHFDKKSMLPAGCSANACFDNPEAYIGEEGLISVDLSALDELEDKHYPDGADLKETSPEWFCQIINNIHVVMEIGCAHVDIHNVWNVFPLLHNGINAYNTVWLEDSANDPSQSISARAASHYYAKEPLEPNEKFIFHFPNCTRFLLVVQLSLKV</sequence>
<organism evidence="2 3">
    <name type="scientific">Puccinia striiformis f. sp. tritici PST-78</name>
    <dbReference type="NCBI Taxonomy" id="1165861"/>
    <lineage>
        <taxon>Eukaryota</taxon>
        <taxon>Fungi</taxon>
        <taxon>Dikarya</taxon>
        <taxon>Basidiomycota</taxon>
        <taxon>Pucciniomycotina</taxon>
        <taxon>Pucciniomycetes</taxon>
        <taxon>Pucciniales</taxon>
        <taxon>Pucciniaceae</taxon>
        <taxon>Puccinia</taxon>
    </lineage>
</organism>
<keyword evidence="3" id="KW-1185">Reference proteome</keyword>
<proteinExistence type="predicted"/>
<dbReference type="InterPro" id="IPR058913">
    <property type="entry name" value="Integrase_dom_put"/>
</dbReference>
<evidence type="ECO:0000313" key="3">
    <source>
        <dbReference type="Proteomes" id="UP000054564"/>
    </source>
</evidence>
<comment type="caution">
    <text evidence="2">The sequence shown here is derived from an EMBL/GenBank/DDBJ whole genome shotgun (WGS) entry which is preliminary data.</text>
</comment>
<reference evidence="3" key="1">
    <citation type="submission" date="2014-03" db="EMBL/GenBank/DDBJ databases">
        <title>The Genome Sequence of Puccinia striiformis f. sp. tritici PST-78.</title>
        <authorList>
            <consortium name="The Broad Institute Genome Sequencing Platform"/>
            <person name="Cuomo C."/>
            <person name="Hulbert S."/>
            <person name="Chen X."/>
            <person name="Walker B."/>
            <person name="Young S.K."/>
            <person name="Zeng Q."/>
            <person name="Gargeya S."/>
            <person name="Fitzgerald M."/>
            <person name="Haas B."/>
            <person name="Abouelleil A."/>
            <person name="Alvarado L."/>
            <person name="Arachchi H.M."/>
            <person name="Berlin A.M."/>
            <person name="Chapman S.B."/>
            <person name="Goldberg J."/>
            <person name="Griggs A."/>
            <person name="Gujja S."/>
            <person name="Hansen M."/>
            <person name="Howarth C."/>
            <person name="Imamovic A."/>
            <person name="Larimer J."/>
            <person name="McCowan C."/>
            <person name="Montmayeur A."/>
            <person name="Murphy C."/>
            <person name="Neiman D."/>
            <person name="Pearson M."/>
            <person name="Priest M."/>
            <person name="Roberts A."/>
            <person name="Saif S."/>
            <person name="Shea T."/>
            <person name="Sisk P."/>
            <person name="Sykes S."/>
            <person name="Wortman J."/>
            <person name="Nusbaum C."/>
            <person name="Birren B."/>
        </authorList>
    </citation>
    <scope>NUCLEOTIDE SEQUENCE [LARGE SCALE GENOMIC DNA]</scope>
    <source>
        <strain evidence="3">race PST-78</strain>
    </source>
</reference>
<protein>
    <recommendedName>
        <fullName evidence="1">Integrase core domain-containing protein</fullName>
    </recommendedName>
</protein>
<evidence type="ECO:0000313" key="2">
    <source>
        <dbReference type="EMBL" id="KNE92977.1"/>
    </source>
</evidence>
<dbReference type="PANTHER" id="PTHR46177:SF1">
    <property type="entry name" value="INTEGRASE CATALYTIC DOMAIN-CONTAINING PROTEIN"/>
    <property type="match status" value="1"/>
</dbReference>
<gene>
    <name evidence="2" type="ORF">PSTG_13614</name>
</gene>
<feature type="domain" description="Integrase core" evidence="1">
    <location>
        <begin position="159"/>
        <end position="325"/>
    </location>
</feature>
<dbReference type="EMBL" id="AJIL01000148">
    <property type="protein sequence ID" value="KNE92977.1"/>
    <property type="molecule type" value="Genomic_DNA"/>
</dbReference>
<dbReference type="STRING" id="1165861.A0A0L0V124"/>
<evidence type="ECO:0000259" key="1">
    <source>
        <dbReference type="Pfam" id="PF24764"/>
    </source>
</evidence>
<dbReference type="Proteomes" id="UP000054564">
    <property type="component" value="Unassembled WGS sequence"/>
</dbReference>
<dbReference type="Pfam" id="PF24764">
    <property type="entry name" value="rva_4"/>
    <property type="match status" value="1"/>
</dbReference>
<name>A0A0L0V124_9BASI</name>
<dbReference type="PANTHER" id="PTHR46177">
    <property type="entry name" value="INTEGRASE CATALYTIC DOMAIN-CONTAINING PROTEIN"/>
    <property type="match status" value="1"/>
</dbReference>
<dbReference type="AlphaFoldDB" id="A0A0L0V124"/>